<evidence type="ECO:0000256" key="1">
    <source>
        <dbReference type="ARBA" id="ARBA00022723"/>
    </source>
</evidence>
<sequence length="171" mass="19584">MASTKAKGKARTKKRAQRATSNVFAMFDQSQIQEFKEAFNMIDQNRDGFIDKEDLKDMLASLGKDPSDDYVEGMMKEAPGPINFTMFLTLFGEKLNGTDPEEVIRNAFGCFDAEQTGLVSEEYLRELLTTMGDRFTEEEVDEVYREAPIKDGLFDYKEFCRILKHGSKDRD</sequence>
<feature type="domain" description="EF-hand" evidence="4">
    <location>
        <begin position="99"/>
        <end position="134"/>
    </location>
</feature>
<evidence type="ECO:0000259" key="4">
    <source>
        <dbReference type="PROSITE" id="PS50222"/>
    </source>
</evidence>
<comment type="caution">
    <text evidence="5">The sequence shown here is derived from an EMBL/GenBank/DDBJ whole genome shotgun (WGS) entry which is preliminary data.</text>
</comment>
<evidence type="ECO:0000256" key="3">
    <source>
        <dbReference type="ARBA" id="ARBA00022837"/>
    </source>
</evidence>
<name>A0A9Q1H645_HOLLE</name>
<dbReference type="SUPFAM" id="SSF47473">
    <property type="entry name" value="EF-hand"/>
    <property type="match status" value="1"/>
</dbReference>
<accession>A0A9Q1H645</accession>
<keyword evidence="1" id="KW-0479">Metal-binding</keyword>
<dbReference type="PROSITE" id="PS00018">
    <property type="entry name" value="EF_HAND_1"/>
    <property type="match status" value="1"/>
</dbReference>
<keyword evidence="6" id="KW-1185">Reference proteome</keyword>
<evidence type="ECO:0000313" key="6">
    <source>
        <dbReference type="Proteomes" id="UP001152320"/>
    </source>
</evidence>
<reference evidence="5" key="1">
    <citation type="submission" date="2021-10" db="EMBL/GenBank/DDBJ databases">
        <title>Tropical sea cucumber genome reveals ecological adaptation and Cuvierian tubules defense mechanism.</title>
        <authorList>
            <person name="Chen T."/>
        </authorList>
    </citation>
    <scope>NUCLEOTIDE SEQUENCE</scope>
    <source>
        <strain evidence="5">Nanhai2018</strain>
        <tissue evidence="5">Muscle</tissue>
    </source>
</reference>
<dbReference type="OrthoDB" id="429467at2759"/>
<dbReference type="SMART" id="SM00054">
    <property type="entry name" value="EFh"/>
    <property type="match status" value="2"/>
</dbReference>
<dbReference type="AlphaFoldDB" id="A0A9Q1H645"/>
<feature type="domain" description="EF-hand" evidence="4">
    <location>
        <begin position="30"/>
        <end position="65"/>
    </location>
</feature>
<organism evidence="5 6">
    <name type="scientific">Holothuria leucospilota</name>
    <name type="common">Black long sea cucumber</name>
    <name type="synonym">Mertensiothuria leucospilota</name>
    <dbReference type="NCBI Taxonomy" id="206669"/>
    <lineage>
        <taxon>Eukaryota</taxon>
        <taxon>Metazoa</taxon>
        <taxon>Echinodermata</taxon>
        <taxon>Eleutherozoa</taxon>
        <taxon>Echinozoa</taxon>
        <taxon>Holothuroidea</taxon>
        <taxon>Aspidochirotacea</taxon>
        <taxon>Aspidochirotida</taxon>
        <taxon>Holothuriidae</taxon>
        <taxon>Holothuria</taxon>
    </lineage>
</organism>
<dbReference type="GO" id="GO:0005509">
    <property type="term" value="F:calcium ion binding"/>
    <property type="evidence" value="ECO:0007669"/>
    <property type="project" value="InterPro"/>
</dbReference>
<dbReference type="FunFam" id="1.10.238.10:FF:000007">
    <property type="entry name" value="Putative myosin regulatory light chain sqh"/>
    <property type="match status" value="1"/>
</dbReference>
<gene>
    <name evidence="5" type="ORF">HOLleu_24158</name>
</gene>
<evidence type="ECO:0000313" key="5">
    <source>
        <dbReference type="EMBL" id="KAJ8033796.1"/>
    </source>
</evidence>
<protein>
    <submittedName>
        <fullName evidence="5">Myosin regulatory light chain sqh</fullName>
    </submittedName>
</protein>
<dbReference type="Proteomes" id="UP001152320">
    <property type="component" value="Chromosome 11"/>
</dbReference>
<keyword evidence="3" id="KW-0106">Calcium</keyword>
<dbReference type="EMBL" id="JAIZAY010000011">
    <property type="protein sequence ID" value="KAJ8033796.1"/>
    <property type="molecule type" value="Genomic_DNA"/>
</dbReference>
<evidence type="ECO:0000256" key="2">
    <source>
        <dbReference type="ARBA" id="ARBA00022737"/>
    </source>
</evidence>
<dbReference type="InterPro" id="IPR050403">
    <property type="entry name" value="Myosin_RLC"/>
</dbReference>
<dbReference type="FunFam" id="1.10.238.10:FF:000010">
    <property type="entry name" value="Myosin regulatory light chain 2, atrial isoform"/>
    <property type="match status" value="1"/>
</dbReference>
<dbReference type="Pfam" id="PF13499">
    <property type="entry name" value="EF-hand_7"/>
    <property type="match status" value="1"/>
</dbReference>
<dbReference type="InterPro" id="IPR018247">
    <property type="entry name" value="EF_Hand_1_Ca_BS"/>
</dbReference>
<dbReference type="PANTHER" id="PTHR23049">
    <property type="entry name" value="MYOSIN REGULATORY LIGHT CHAIN 2"/>
    <property type="match status" value="1"/>
</dbReference>
<proteinExistence type="predicted"/>
<keyword evidence="2" id="KW-0677">Repeat</keyword>
<dbReference type="Gene3D" id="1.10.238.10">
    <property type="entry name" value="EF-hand"/>
    <property type="match status" value="2"/>
</dbReference>
<dbReference type="InterPro" id="IPR002048">
    <property type="entry name" value="EF_hand_dom"/>
</dbReference>
<dbReference type="InterPro" id="IPR011992">
    <property type="entry name" value="EF-hand-dom_pair"/>
</dbReference>
<dbReference type="PROSITE" id="PS50222">
    <property type="entry name" value="EF_HAND_2"/>
    <property type="match status" value="2"/>
</dbReference>
<dbReference type="CDD" id="cd00051">
    <property type="entry name" value="EFh"/>
    <property type="match status" value="1"/>
</dbReference>